<dbReference type="PANTHER" id="PTHR48081:SF33">
    <property type="entry name" value="KYNURENINE FORMAMIDASE"/>
    <property type="match status" value="1"/>
</dbReference>
<sequence>MVYTLWLGEGCGMAAVYRGFGQAELDREYSPSSMVADMGAELAHATAVSGSAYRELTVRRDLPYGPEAPERTDFFPAEGADGPAPLHVYVHGGYWQELDKTDSAFAAPDLVRRGAAFAAVGYGLAPGWDLDAIVDQVRRAVLRLLDDAEQLGVDPARVWLSGSSAGAHLVAMALLDPRIAGRVAGAVLLSGVYDLEPIALSYVNGPLGLDADGARRNSPLHLLADALPEAGLPPLVIALGEHETAEFGRQQAEFAAAARATGTALRELVVKGRNHFDLPLDLGRTDTELGAAVAELTGA</sequence>
<proteinExistence type="predicted"/>
<keyword evidence="1 3" id="KW-0378">Hydrolase</keyword>
<dbReference type="SUPFAM" id="SSF53474">
    <property type="entry name" value="alpha/beta-Hydrolases"/>
    <property type="match status" value="1"/>
</dbReference>
<dbReference type="Gene3D" id="3.40.50.1820">
    <property type="entry name" value="alpha/beta hydrolase"/>
    <property type="match status" value="1"/>
</dbReference>
<dbReference type="EMBL" id="BAABIS010000001">
    <property type="protein sequence ID" value="GAA4856326.1"/>
    <property type="molecule type" value="Genomic_DNA"/>
</dbReference>
<dbReference type="PANTHER" id="PTHR48081">
    <property type="entry name" value="AB HYDROLASE SUPERFAMILY PROTEIN C4A8.06C"/>
    <property type="match status" value="1"/>
</dbReference>
<dbReference type="Proteomes" id="UP001501752">
    <property type="component" value="Unassembled WGS sequence"/>
</dbReference>
<evidence type="ECO:0000313" key="3">
    <source>
        <dbReference type="EMBL" id="GAA4856326.1"/>
    </source>
</evidence>
<protein>
    <submittedName>
        <fullName evidence="3">Alpha/beta hydrolase</fullName>
    </submittedName>
</protein>
<dbReference type="InterPro" id="IPR049492">
    <property type="entry name" value="BD-FAE-like_dom"/>
</dbReference>
<feature type="domain" description="BD-FAE-like" evidence="2">
    <location>
        <begin position="74"/>
        <end position="173"/>
    </location>
</feature>
<dbReference type="GO" id="GO:0016787">
    <property type="term" value="F:hydrolase activity"/>
    <property type="evidence" value="ECO:0007669"/>
    <property type="project" value="UniProtKB-KW"/>
</dbReference>
<organism evidence="3 4">
    <name type="scientific">Kitasatospora terrestris</name>
    <dbReference type="NCBI Taxonomy" id="258051"/>
    <lineage>
        <taxon>Bacteria</taxon>
        <taxon>Bacillati</taxon>
        <taxon>Actinomycetota</taxon>
        <taxon>Actinomycetes</taxon>
        <taxon>Kitasatosporales</taxon>
        <taxon>Streptomycetaceae</taxon>
        <taxon>Kitasatospora</taxon>
    </lineage>
</organism>
<evidence type="ECO:0000313" key="4">
    <source>
        <dbReference type="Proteomes" id="UP001501752"/>
    </source>
</evidence>
<accession>A0ABP9DTB3</accession>
<gene>
    <name evidence="3" type="ORF">GCM10023235_37370</name>
</gene>
<dbReference type="Pfam" id="PF20434">
    <property type="entry name" value="BD-FAE"/>
    <property type="match status" value="1"/>
</dbReference>
<dbReference type="InterPro" id="IPR050300">
    <property type="entry name" value="GDXG_lipolytic_enzyme"/>
</dbReference>
<evidence type="ECO:0000256" key="1">
    <source>
        <dbReference type="ARBA" id="ARBA00022801"/>
    </source>
</evidence>
<name>A0ABP9DTB3_9ACTN</name>
<reference evidence="4" key="1">
    <citation type="journal article" date="2019" name="Int. J. Syst. Evol. Microbiol.">
        <title>The Global Catalogue of Microorganisms (GCM) 10K type strain sequencing project: providing services to taxonomists for standard genome sequencing and annotation.</title>
        <authorList>
            <consortium name="The Broad Institute Genomics Platform"/>
            <consortium name="The Broad Institute Genome Sequencing Center for Infectious Disease"/>
            <person name="Wu L."/>
            <person name="Ma J."/>
        </authorList>
    </citation>
    <scope>NUCLEOTIDE SEQUENCE [LARGE SCALE GENOMIC DNA]</scope>
    <source>
        <strain evidence="4">JCM 13006</strain>
    </source>
</reference>
<dbReference type="InterPro" id="IPR029058">
    <property type="entry name" value="AB_hydrolase_fold"/>
</dbReference>
<evidence type="ECO:0000259" key="2">
    <source>
        <dbReference type="Pfam" id="PF20434"/>
    </source>
</evidence>
<comment type="caution">
    <text evidence="3">The sequence shown here is derived from an EMBL/GenBank/DDBJ whole genome shotgun (WGS) entry which is preliminary data.</text>
</comment>
<keyword evidence="4" id="KW-1185">Reference proteome</keyword>